<dbReference type="InterPro" id="IPR046928">
    <property type="entry name" value="SDO1/SBDS_C"/>
</dbReference>
<evidence type="ECO:0000256" key="3">
    <source>
        <dbReference type="ARBA" id="ARBA00022490"/>
    </source>
</evidence>
<dbReference type="Gene3D" id="3.30.1250.10">
    <property type="entry name" value="Ribosome maturation protein SBDS, N-terminal domain"/>
    <property type="match status" value="1"/>
</dbReference>
<dbReference type="GO" id="GO:0042254">
    <property type="term" value="P:ribosome biogenesis"/>
    <property type="evidence" value="ECO:0007669"/>
    <property type="project" value="UniProtKB-KW"/>
</dbReference>
<evidence type="ECO:0008006" key="11">
    <source>
        <dbReference type="Google" id="ProtNLM"/>
    </source>
</evidence>
<keyword evidence="10" id="KW-1185">Reference proteome</keyword>
<evidence type="ECO:0000256" key="2">
    <source>
        <dbReference type="ARBA" id="ARBA00007433"/>
    </source>
</evidence>
<keyword evidence="4" id="KW-0690">Ribosome biogenesis</keyword>
<comment type="subcellular location">
    <subcellularLocation>
        <location evidence="1">Cytoplasm</location>
    </subcellularLocation>
</comment>
<dbReference type="Pfam" id="PF09377">
    <property type="entry name" value="SBDS_domain_II"/>
    <property type="match status" value="1"/>
</dbReference>
<dbReference type="InterPro" id="IPR019783">
    <property type="entry name" value="SDO1/SBDS_N"/>
</dbReference>
<proteinExistence type="inferred from homology"/>
<comment type="subunit">
    <text evidence="5">Associates with the 60S ribosomal subunit.</text>
</comment>
<dbReference type="PANTHER" id="PTHR10927:SF1">
    <property type="entry name" value="RIBOSOME MATURATION PROTEIN SBDS"/>
    <property type="match status" value="1"/>
</dbReference>
<evidence type="ECO:0000259" key="7">
    <source>
        <dbReference type="Pfam" id="PF09377"/>
    </source>
</evidence>
<accession>A0A899FXB6</accession>
<feature type="domain" description="Ribosome maturation protein SDO1/SBDS C-terminal" evidence="8">
    <location>
        <begin position="132"/>
        <end position="199"/>
    </location>
</feature>
<evidence type="ECO:0000256" key="5">
    <source>
        <dbReference type="ARBA" id="ARBA00049708"/>
    </source>
</evidence>
<dbReference type="Gene3D" id="1.10.10.900">
    <property type="entry name" value="SBDS protein C-terminal domain, subdomain 1"/>
    <property type="match status" value="1"/>
</dbReference>
<evidence type="ECO:0000259" key="8">
    <source>
        <dbReference type="Pfam" id="PF20268"/>
    </source>
</evidence>
<dbReference type="InterPro" id="IPR036786">
    <property type="entry name" value="Ribosome_mat_SBDS_N_sf"/>
</dbReference>
<dbReference type="OrthoDB" id="10253092at2759"/>
<protein>
    <recommendedName>
        <fullName evidence="11">SBDS family rRNA metabolism protein</fullName>
    </recommendedName>
</protein>
<dbReference type="PROSITE" id="PS01267">
    <property type="entry name" value="UPF0023"/>
    <property type="match status" value="1"/>
</dbReference>
<dbReference type="EMBL" id="CP054543">
    <property type="protein sequence ID" value="QSL66441.1"/>
    <property type="molecule type" value="Genomic_DNA"/>
</dbReference>
<keyword evidence="3" id="KW-0963">Cytoplasm</keyword>
<evidence type="ECO:0000313" key="10">
    <source>
        <dbReference type="Proteomes" id="UP000663699"/>
    </source>
</evidence>
<name>A0A899FXB6_9ASCO</name>
<dbReference type="InterPro" id="IPR018023">
    <property type="entry name" value="Ribosome_mat_SBDS_CS"/>
</dbReference>
<sequence length="205" mass="23388">MAEKDIDEVLQINNVFTNVSKGQIACMEDLKKTFRTDDINEILYEVASDAVFIDCIKGTDTQKGRDADIVRTIVDKCVDPATKKAYTTYTIERALRNIGFSVNLNKNVKSQALDAIKQLKKKNVIPIERARMRIRIVVPLEKNCVLKEELKQFITVVTDKEGSGEFHTIAYIDPGDYRRIIDIVRQESDDKGYVEVLDLKEIIDD</sequence>
<dbReference type="Pfam" id="PF20268">
    <property type="entry name" value="SBDS_C"/>
    <property type="match status" value="1"/>
</dbReference>
<gene>
    <name evidence="9" type="ORF">MERGE_000821</name>
</gene>
<comment type="similarity">
    <text evidence="2">Belongs to the SDO1/SBDS family.</text>
</comment>
<evidence type="ECO:0000313" key="9">
    <source>
        <dbReference type="EMBL" id="QSL66441.1"/>
    </source>
</evidence>
<dbReference type="InterPro" id="IPR039100">
    <property type="entry name" value="Sdo1/SBDS-like"/>
</dbReference>
<reference evidence="9" key="1">
    <citation type="submission" date="2020-06" db="EMBL/GenBank/DDBJ databases">
        <title>Genomes of multiple members of Pneumocystis genus reveal paths to human pathogen Pneumocystis jirovecii.</title>
        <authorList>
            <person name="Cisse O.H."/>
            <person name="Ma L."/>
            <person name="Dekker J."/>
            <person name="Khil P."/>
            <person name="Jo J."/>
            <person name="Brenchley J."/>
            <person name="Blair R."/>
            <person name="Pahar B."/>
            <person name="Chabe M."/>
            <person name="Van Rompay K.A."/>
            <person name="Keesler R."/>
            <person name="Sukura A."/>
            <person name="Hirsch V."/>
            <person name="Kutty G."/>
            <person name="Liu Y."/>
            <person name="Peng L."/>
            <person name="Chen J."/>
            <person name="Song J."/>
            <person name="Weissenbacher-Lang C."/>
            <person name="Xu J."/>
            <person name="Upham N.S."/>
            <person name="Stajich J.E."/>
            <person name="Cuomo C.A."/>
            <person name="Cushion M.T."/>
            <person name="Kovacs J.A."/>
        </authorList>
    </citation>
    <scope>NUCLEOTIDE SEQUENCE</scope>
    <source>
        <strain evidence="9">2A</strain>
    </source>
</reference>
<organism evidence="9 10">
    <name type="scientific">Pneumocystis wakefieldiae</name>
    <dbReference type="NCBI Taxonomy" id="38082"/>
    <lineage>
        <taxon>Eukaryota</taxon>
        <taxon>Fungi</taxon>
        <taxon>Dikarya</taxon>
        <taxon>Ascomycota</taxon>
        <taxon>Taphrinomycotina</taxon>
        <taxon>Pneumocystomycetes</taxon>
        <taxon>Pneumocystaceae</taxon>
        <taxon>Pneumocystis</taxon>
    </lineage>
</organism>
<dbReference type="PANTHER" id="PTHR10927">
    <property type="entry name" value="RIBOSOME MATURATION PROTEIN SBDS"/>
    <property type="match status" value="1"/>
</dbReference>
<dbReference type="InterPro" id="IPR037188">
    <property type="entry name" value="Sdo1/SBDS_central_sf"/>
</dbReference>
<evidence type="ECO:0000256" key="1">
    <source>
        <dbReference type="ARBA" id="ARBA00004496"/>
    </source>
</evidence>
<dbReference type="InterPro" id="IPR018978">
    <property type="entry name" value="SDO1/SBDS_central"/>
</dbReference>
<dbReference type="AlphaFoldDB" id="A0A899FXB6"/>
<dbReference type="Proteomes" id="UP000663699">
    <property type="component" value="Chromosome 12"/>
</dbReference>
<dbReference type="Gene3D" id="3.30.70.240">
    <property type="match status" value="1"/>
</dbReference>
<evidence type="ECO:0000256" key="4">
    <source>
        <dbReference type="ARBA" id="ARBA00022517"/>
    </source>
</evidence>
<dbReference type="SUPFAM" id="SSF109728">
    <property type="entry name" value="Hypothetical protein AF0491, middle domain"/>
    <property type="match status" value="1"/>
</dbReference>
<feature type="domain" description="Ribosome maturation protein SDO1/SBDS N-terminal" evidence="6">
    <location>
        <begin position="3"/>
        <end position="45"/>
    </location>
</feature>
<dbReference type="Pfam" id="PF01172">
    <property type="entry name" value="SBDS_N"/>
    <property type="match status" value="1"/>
</dbReference>
<evidence type="ECO:0000259" key="6">
    <source>
        <dbReference type="Pfam" id="PF01172"/>
    </source>
</evidence>
<dbReference type="GO" id="GO:0005737">
    <property type="term" value="C:cytoplasm"/>
    <property type="evidence" value="ECO:0007669"/>
    <property type="project" value="UniProtKB-SubCell"/>
</dbReference>
<dbReference type="SUPFAM" id="SSF89895">
    <property type="entry name" value="FYSH domain"/>
    <property type="match status" value="1"/>
</dbReference>
<feature type="domain" description="Ribosome maturation protein SDO1/SBDS central" evidence="7">
    <location>
        <begin position="68"/>
        <end position="130"/>
    </location>
</feature>